<reference evidence="2" key="1">
    <citation type="journal article" date="2014" name="Int. J. Syst. Evol. Microbiol.">
        <title>Complete genome sequence of Corynebacterium casei LMG S-19264T (=DSM 44701T), isolated from a smear-ripened cheese.</title>
        <authorList>
            <consortium name="US DOE Joint Genome Institute (JGI-PGF)"/>
            <person name="Walter F."/>
            <person name="Albersmeier A."/>
            <person name="Kalinowski J."/>
            <person name="Ruckert C."/>
        </authorList>
    </citation>
    <scope>NUCLEOTIDE SEQUENCE</scope>
    <source>
        <strain evidence="2">JCM 4815</strain>
    </source>
</reference>
<dbReference type="Proteomes" id="UP000622166">
    <property type="component" value="Unassembled WGS sequence"/>
</dbReference>
<feature type="domain" description="NERD" evidence="1">
    <location>
        <begin position="124"/>
        <end position="236"/>
    </location>
</feature>
<comment type="caution">
    <text evidence="2">The sequence shown here is derived from an EMBL/GenBank/DDBJ whole genome shotgun (WGS) entry which is preliminary data.</text>
</comment>
<sequence length="283" mass="31085">MAMHELQVVRWKRYGHDRLYANLPDGTAVGWADCKTGVITVLRAEYREPVTAILTQYLAGIVPVPASAVPGRPVLPPLTAADDLASNAPGDALRPQVAAAGVSAWARVVAWLLRRPIEGDSWRKGLAGEQRVGAELDRLRRQGWRVLHSIPLPRDVDLDHLLVGPGGVFSINTKHHANKAVWVGDDAVKVNHGAPEPYARKSRAEARRVQQVLERYCGFPVPVEPVLVFVGVTDLKVVATQLTVRVYREREVSVLAPLTGVLTADQIEQVYSVARHRQAWQAA</sequence>
<organism evidence="2 3">
    <name type="scientific">Streptomyces poonensis</name>
    <dbReference type="NCBI Taxonomy" id="68255"/>
    <lineage>
        <taxon>Bacteria</taxon>
        <taxon>Bacillati</taxon>
        <taxon>Actinomycetota</taxon>
        <taxon>Actinomycetes</taxon>
        <taxon>Kitasatosporales</taxon>
        <taxon>Streptomycetaceae</taxon>
        <taxon>Streptomyces</taxon>
    </lineage>
</organism>
<dbReference type="EMBL" id="BMVW01000006">
    <property type="protein sequence ID" value="GGZ13580.1"/>
    <property type="molecule type" value="Genomic_DNA"/>
</dbReference>
<dbReference type="AlphaFoldDB" id="A0A918PKV0"/>
<dbReference type="Pfam" id="PF08378">
    <property type="entry name" value="NERD"/>
    <property type="match status" value="1"/>
</dbReference>
<gene>
    <name evidence="2" type="ORF">GCM10010365_36800</name>
</gene>
<keyword evidence="3" id="KW-1185">Reference proteome</keyword>
<reference evidence="2" key="2">
    <citation type="submission" date="2020-09" db="EMBL/GenBank/DDBJ databases">
        <authorList>
            <person name="Sun Q."/>
            <person name="Ohkuma M."/>
        </authorList>
    </citation>
    <scope>NUCLEOTIDE SEQUENCE</scope>
    <source>
        <strain evidence="2">JCM 4815</strain>
    </source>
</reference>
<dbReference type="PROSITE" id="PS50965">
    <property type="entry name" value="NERD"/>
    <property type="match status" value="1"/>
</dbReference>
<proteinExistence type="predicted"/>
<evidence type="ECO:0000259" key="1">
    <source>
        <dbReference type="PROSITE" id="PS50965"/>
    </source>
</evidence>
<evidence type="ECO:0000313" key="3">
    <source>
        <dbReference type="Proteomes" id="UP000622166"/>
    </source>
</evidence>
<dbReference type="InterPro" id="IPR011528">
    <property type="entry name" value="NERD"/>
</dbReference>
<name>A0A918PKV0_9ACTN</name>
<evidence type="ECO:0000313" key="2">
    <source>
        <dbReference type="EMBL" id="GGZ13580.1"/>
    </source>
</evidence>
<accession>A0A918PKV0</accession>
<protein>
    <recommendedName>
        <fullName evidence="1">NERD domain-containing protein</fullName>
    </recommendedName>
</protein>